<accession>A0ABD5NZZ8</accession>
<evidence type="ECO:0000313" key="2">
    <source>
        <dbReference type="EMBL" id="MFC4247353.1"/>
    </source>
</evidence>
<protein>
    <recommendedName>
        <fullName evidence="1">DUF7511 domain-containing protein</fullName>
    </recommendedName>
</protein>
<gene>
    <name evidence="2" type="ORF">ACFOZ7_10130</name>
</gene>
<organism evidence="2 3">
    <name type="scientific">Natribaculum luteum</name>
    <dbReference type="NCBI Taxonomy" id="1586232"/>
    <lineage>
        <taxon>Archaea</taxon>
        <taxon>Methanobacteriati</taxon>
        <taxon>Methanobacteriota</taxon>
        <taxon>Stenosarchaea group</taxon>
        <taxon>Halobacteria</taxon>
        <taxon>Halobacteriales</taxon>
        <taxon>Natrialbaceae</taxon>
        <taxon>Natribaculum</taxon>
    </lineage>
</organism>
<evidence type="ECO:0000259" key="1">
    <source>
        <dbReference type="Pfam" id="PF24351"/>
    </source>
</evidence>
<evidence type="ECO:0000313" key="3">
    <source>
        <dbReference type="Proteomes" id="UP001595821"/>
    </source>
</evidence>
<proteinExistence type="predicted"/>
<dbReference type="InterPro" id="IPR055933">
    <property type="entry name" value="DUF7511"/>
</dbReference>
<dbReference type="GeneID" id="71853996"/>
<name>A0ABD5NZZ8_9EURY</name>
<sequence length="66" mass="7432">MSHDVDTRPDRTETDDPAAEFDHVTIDCDSAPDECAIFPREATEEELLTTWVTAQGDSFVDLESMR</sequence>
<comment type="caution">
    <text evidence="2">The sequence shown here is derived from an EMBL/GenBank/DDBJ whole genome shotgun (WGS) entry which is preliminary data.</text>
</comment>
<dbReference type="RefSeq" id="WP_246966019.1">
    <property type="nucleotide sequence ID" value="NZ_CP095397.1"/>
</dbReference>
<reference evidence="2 3" key="1">
    <citation type="journal article" date="2014" name="Int. J. Syst. Evol. Microbiol.">
        <title>Complete genome sequence of Corynebacterium casei LMG S-19264T (=DSM 44701T), isolated from a smear-ripened cheese.</title>
        <authorList>
            <consortium name="US DOE Joint Genome Institute (JGI-PGF)"/>
            <person name="Walter F."/>
            <person name="Albersmeier A."/>
            <person name="Kalinowski J."/>
            <person name="Ruckert C."/>
        </authorList>
    </citation>
    <scope>NUCLEOTIDE SEQUENCE [LARGE SCALE GENOMIC DNA]</scope>
    <source>
        <strain evidence="2 3">IBRC-M 10912</strain>
    </source>
</reference>
<dbReference type="AlphaFoldDB" id="A0ABD5NZZ8"/>
<feature type="domain" description="DUF7511" evidence="1">
    <location>
        <begin position="20"/>
        <end position="66"/>
    </location>
</feature>
<dbReference type="Proteomes" id="UP001595821">
    <property type="component" value="Unassembled WGS sequence"/>
</dbReference>
<dbReference type="Pfam" id="PF24351">
    <property type="entry name" value="DUF7511"/>
    <property type="match status" value="1"/>
</dbReference>
<dbReference type="EMBL" id="JBHSDJ010000029">
    <property type="protein sequence ID" value="MFC4247353.1"/>
    <property type="molecule type" value="Genomic_DNA"/>
</dbReference>